<evidence type="ECO:0000256" key="3">
    <source>
        <dbReference type="ARBA" id="ARBA00022490"/>
    </source>
</evidence>
<dbReference type="PANTHER" id="PTHR12800">
    <property type="entry name" value="CDC37-RELATED"/>
    <property type="match status" value="1"/>
</dbReference>
<dbReference type="Gene3D" id="1.20.58.610">
    <property type="entry name" value="Cdc37, Hsp90 binding domain"/>
    <property type="match status" value="1"/>
</dbReference>
<feature type="region of interest" description="Disordered" evidence="6">
    <location>
        <begin position="144"/>
        <end position="241"/>
    </location>
</feature>
<dbReference type="SMART" id="SM01069">
    <property type="entry name" value="CDC37_C"/>
    <property type="match status" value="1"/>
</dbReference>
<accession>A0AAF0F894</accession>
<keyword evidence="4" id="KW-0143">Chaperone</keyword>
<dbReference type="GO" id="GO:0006457">
    <property type="term" value="P:protein folding"/>
    <property type="evidence" value="ECO:0007669"/>
    <property type="project" value="TreeGrafter"/>
</dbReference>
<dbReference type="EMBL" id="CP118379">
    <property type="protein sequence ID" value="WFD44508.1"/>
    <property type="molecule type" value="Genomic_DNA"/>
</dbReference>
<sequence>MGKLDYSKWDNLELSDDSDVEVHPNVDKNSFIRWKQRDIHEKREMRKIQRSRLEAEGRTNTDLMPELDRLIKSTESEGISFYEREMKRLLAGREARGNKDGPDGPTLDDMLLSLLLQVNQDESLKPKIGSAEHAPKLVSILQDHRQKLQDRQKAVRSELQAMDEEDKRKITSDSLHEGWSGGHISKPDPVSKAPKKFESRTSKTQHIETLNPKASTDKATTSRAVPQSEVESDAEDDEDAPSVTPVMKAFASLPSALKSVPLTTTGFPEGFNPAKQLKLDAFQDAFQYLGQHKELLQTSYGACDALLMQAFESQMAGQKNLARMCTEKALLIQYCNKLGPDGVSLFFKRMMSQDGRAAYVFLNDVLGTYQRISQRAETLASQYQEQGEGTEQIQLMAEDPSTVISFDVPDGPPPENITLEGEGAENMDIDQVKSWLQRRWDIYNGFRPELRQALASNQLDQVNKVLGAMPIPEAEQVVQDLDQAGILNFSSTEIRDETHHS</sequence>
<feature type="domain" description="Cdc37 N-terminal" evidence="9">
    <location>
        <begin position="3"/>
        <end position="182"/>
    </location>
</feature>
<evidence type="ECO:0000256" key="4">
    <source>
        <dbReference type="ARBA" id="ARBA00023186"/>
    </source>
</evidence>
<dbReference type="GO" id="GO:0051082">
    <property type="term" value="F:unfolded protein binding"/>
    <property type="evidence" value="ECO:0007669"/>
    <property type="project" value="TreeGrafter"/>
</dbReference>
<comment type="subcellular location">
    <subcellularLocation>
        <location evidence="1">Cytoplasm</location>
    </subcellularLocation>
</comment>
<feature type="domain" description="Cdc37 Hsp90 binding" evidence="8">
    <location>
        <begin position="185"/>
        <end position="391"/>
    </location>
</feature>
<evidence type="ECO:0000259" key="7">
    <source>
        <dbReference type="SMART" id="SM01069"/>
    </source>
</evidence>
<evidence type="ECO:0000313" key="10">
    <source>
        <dbReference type="EMBL" id="WFD44508.1"/>
    </source>
</evidence>
<proteinExistence type="inferred from homology"/>
<dbReference type="GO" id="GO:0019901">
    <property type="term" value="F:protein kinase binding"/>
    <property type="evidence" value="ECO:0007669"/>
    <property type="project" value="InterPro"/>
</dbReference>
<feature type="domain" description="Cdc37 C-terminal" evidence="7">
    <location>
        <begin position="406"/>
        <end position="501"/>
    </location>
</feature>
<evidence type="ECO:0000256" key="5">
    <source>
        <dbReference type="ARBA" id="ARBA00031396"/>
    </source>
</evidence>
<evidence type="ECO:0000256" key="6">
    <source>
        <dbReference type="SAM" id="MobiDB-lite"/>
    </source>
</evidence>
<comment type="similarity">
    <text evidence="2">Belongs to the CDC37 family.</text>
</comment>
<dbReference type="Proteomes" id="UP001214628">
    <property type="component" value="Chromosome 5"/>
</dbReference>
<dbReference type="Pfam" id="PF08565">
    <property type="entry name" value="CDC37_M"/>
    <property type="match status" value="1"/>
</dbReference>
<dbReference type="GO" id="GO:0050821">
    <property type="term" value="P:protein stabilization"/>
    <property type="evidence" value="ECO:0007669"/>
    <property type="project" value="TreeGrafter"/>
</dbReference>
<dbReference type="AlphaFoldDB" id="A0AAF0F894"/>
<dbReference type="GO" id="GO:0031072">
    <property type="term" value="F:heat shock protein binding"/>
    <property type="evidence" value="ECO:0007669"/>
    <property type="project" value="TreeGrafter"/>
</dbReference>
<protein>
    <recommendedName>
        <fullName evidence="5">Hsp90 chaperone protein kinase-targeting subunit</fullName>
    </recommendedName>
</protein>
<gene>
    <name evidence="10" type="primary">CDC37</name>
    <name evidence="10" type="ORF">MPSI1_003176</name>
</gene>
<dbReference type="PANTHER" id="PTHR12800:SF4">
    <property type="entry name" value="HSP90 CO-CHAPERONE CDC37"/>
    <property type="match status" value="1"/>
</dbReference>
<feature type="compositionally biased region" description="Basic and acidic residues" evidence="6">
    <location>
        <begin position="144"/>
        <end position="156"/>
    </location>
</feature>
<feature type="compositionally biased region" description="Acidic residues" evidence="6">
    <location>
        <begin position="230"/>
        <end position="240"/>
    </location>
</feature>
<dbReference type="Pfam" id="PF08564">
    <property type="entry name" value="CDC37_C"/>
    <property type="match status" value="1"/>
</dbReference>
<dbReference type="GO" id="GO:0005737">
    <property type="term" value="C:cytoplasm"/>
    <property type="evidence" value="ECO:0007669"/>
    <property type="project" value="UniProtKB-SubCell"/>
</dbReference>
<keyword evidence="11" id="KW-1185">Reference proteome</keyword>
<dbReference type="SMART" id="SM01071">
    <property type="entry name" value="CDC37_N"/>
    <property type="match status" value="1"/>
</dbReference>
<dbReference type="InterPro" id="IPR013855">
    <property type="entry name" value="Cdc37_N_dom"/>
</dbReference>
<evidence type="ECO:0000256" key="1">
    <source>
        <dbReference type="ARBA" id="ARBA00004496"/>
    </source>
</evidence>
<dbReference type="Pfam" id="PF03234">
    <property type="entry name" value="CDC37_N"/>
    <property type="match status" value="1"/>
</dbReference>
<dbReference type="InterPro" id="IPR013873">
    <property type="entry name" value="Cdc37_C"/>
</dbReference>
<feature type="compositionally biased region" description="Basic and acidic residues" evidence="6">
    <location>
        <begin position="165"/>
        <end position="176"/>
    </location>
</feature>
<name>A0AAF0F894_9BASI</name>
<keyword evidence="3" id="KW-0963">Cytoplasm</keyword>
<feature type="compositionally biased region" description="Polar residues" evidence="6">
    <location>
        <begin position="202"/>
        <end position="225"/>
    </location>
</feature>
<dbReference type="GO" id="GO:0051087">
    <property type="term" value="F:protein-folding chaperone binding"/>
    <property type="evidence" value="ECO:0007669"/>
    <property type="project" value="TreeGrafter"/>
</dbReference>
<evidence type="ECO:0000313" key="11">
    <source>
        <dbReference type="Proteomes" id="UP001214628"/>
    </source>
</evidence>
<dbReference type="InterPro" id="IPR004918">
    <property type="entry name" value="Cdc37"/>
</dbReference>
<dbReference type="SUPFAM" id="SSF101391">
    <property type="entry name" value="Hsp90 co-chaperone CDC37"/>
    <property type="match status" value="1"/>
</dbReference>
<dbReference type="SMART" id="SM01070">
    <property type="entry name" value="CDC37_M"/>
    <property type="match status" value="1"/>
</dbReference>
<evidence type="ECO:0000259" key="9">
    <source>
        <dbReference type="SMART" id="SM01071"/>
    </source>
</evidence>
<evidence type="ECO:0000256" key="2">
    <source>
        <dbReference type="ARBA" id="ARBA00006222"/>
    </source>
</evidence>
<dbReference type="InterPro" id="IPR038189">
    <property type="entry name" value="Cdc37_Hsp90-bd_sf"/>
</dbReference>
<dbReference type="InterPro" id="IPR013874">
    <property type="entry name" value="Cdc37_Hsp90-bd"/>
</dbReference>
<organism evidence="10 11">
    <name type="scientific">Malassezia psittaci</name>
    <dbReference type="NCBI Taxonomy" id="1821823"/>
    <lineage>
        <taxon>Eukaryota</taxon>
        <taxon>Fungi</taxon>
        <taxon>Dikarya</taxon>
        <taxon>Basidiomycota</taxon>
        <taxon>Ustilaginomycotina</taxon>
        <taxon>Malasseziomycetes</taxon>
        <taxon>Malasseziales</taxon>
        <taxon>Malasseziaceae</taxon>
        <taxon>Malassezia</taxon>
    </lineage>
</organism>
<evidence type="ECO:0000259" key="8">
    <source>
        <dbReference type="SMART" id="SM01070"/>
    </source>
</evidence>
<reference evidence="10" key="1">
    <citation type="submission" date="2023-02" db="EMBL/GenBank/DDBJ databases">
        <title>Mating type loci evolution in Malassezia.</title>
        <authorList>
            <person name="Coelho M.A."/>
        </authorList>
    </citation>
    <scope>NUCLEOTIDE SEQUENCE</scope>
    <source>
        <strain evidence="10">CBS 14136</strain>
    </source>
</reference>